<dbReference type="Proteomes" id="UP000276128">
    <property type="component" value="Unassembled WGS sequence"/>
</dbReference>
<evidence type="ECO:0000313" key="7">
    <source>
        <dbReference type="Proteomes" id="UP000276128"/>
    </source>
</evidence>
<evidence type="ECO:0000256" key="4">
    <source>
        <dbReference type="SAM" id="Phobius"/>
    </source>
</evidence>
<proteinExistence type="predicted"/>
<evidence type="ECO:0000256" key="2">
    <source>
        <dbReference type="ARBA" id="ARBA00023125"/>
    </source>
</evidence>
<keyword evidence="4" id="KW-1133">Transmembrane helix</keyword>
<evidence type="ECO:0000256" key="3">
    <source>
        <dbReference type="ARBA" id="ARBA00023163"/>
    </source>
</evidence>
<keyword evidence="3" id="KW-0804">Transcription</keyword>
<keyword evidence="1" id="KW-0805">Transcription regulation</keyword>
<comment type="caution">
    <text evidence="6">The sequence shown here is derived from an EMBL/GenBank/DDBJ whole genome shotgun (WGS) entry which is preliminary data.</text>
</comment>
<keyword evidence="7" id="KW-1185">Reference proteome</keyword>
<dbReference type="PANTHER" id="PTHR43280">
    <property type="entry name" value="ARAC-FAMILY TRANSCRIPTIONAL REGULATOR"/>
    <property type="match status" value="1"/>
</dbReference>
<evidence type="ECO:0000313" key="6">
    <source>
        <dbReference type="EMBL" id="RTE10870.1"/>
    </source>
</evidence>
<accession>A0A430JIM9</accession>
<keyword evidence="2" id="KW-0238">DNA-binding</keyword>
<dbReference type="EMBL" id="RXHU01000015">
    <property type="protein sequence ID" value="RTE10870.1"/>
    <property type="molecule type" value="Genomic_DNA"/>
</dbReference>
<feature type="transmembrane region" description="Helical" evidence="4">
    <location>
        <begin position="12"/>
        <end position="36"/>
    </location>
</feature>
<gene>
    <name evidence="6" type="ORF">EJQ19_06305</name>
</gene>
<dbReference type="GO" id="GO:0003700">
    <property type="term" value="F:DNA-binding transcription factor activity"/>
    <property type="evidence" value="ECO:0007669"/>
    <property type="project" value="InterPro"/>
</dbReference>
<dbReference type="SUPFAM" id="SSF46689">
    <property type="entry name" value="Homeodomain-like"/>
    <property type="match status" value="2"/>
</dbReference>
<dbReference type="RefSeq" id="WP_126140333.1">
    <property type="nucleotide sequence ID" value="NZ_RXHU01000015.1"/>
</dbReference>
<dbReference type="PANTHER" id="PTHR43280:SF2">
    <property type="entry name" value="HTH-TYPE TRANSCRIPTIONAL REGULATOR EXSA"/>
    <property type="match status" value="1"/>
</dbReference>
<evidence type="ECO:0000256" key="1">
    <source>
        <dbReference type="ARBA" id="ARBA00023015"/>
    </source>
</evidence>
<protein>
    <submittedName>
        <fullName evidence="6">AraC family transcriptional regulator</fullName>
    </submittedName>
</protein>
<dbReference type="InterPro" id="IPR018060">
    <property type="entry name" value="HTH_AraC"/>
</dbReference>
<organism evidence="6 7">
    <name type="scientific">Paenibacillus whitsoniae</name>
    <dbReference type="NCBI Taxonomy" id="2496558"/>
    <lineage>
        <taxon>Bacteria</taxon>
        <taxon>Bacillati</taxon>
        <taxon>Bacillota</taxon>
        <taxon>Bacilli</taxon>
        <taxon>Bacillales</taxon>
        <taxon>Paenibacillaceae</taxon>
        <taxon>Paenibacillus</taxon>
    </lineage>
</organism>
<dbReference type="PROSITE" id="PS01124">
    <property type="entry name" value="HTH_ARAC_FAMILY_2"/>
    <property type="match status" value="1"/>
</dbReference>
<keyword evidence="4" id="KW-0472">Membrane</keyword>
<dbReference type="OrthoDB" id="2496058at2"/>
<feature type="domain" description="HTH araC/xylS-type" evidence="5">
    <location>
        <begin position="675"/>
        <end position="773"/>
    </location>
</feature>
<dbReference type="AlphaFoldDB" id="A0A430JIM9"/>
<dbReference type="Pfam" id="PF12833">
    <property type="entry name" value="HTH_18"/>
    <property type="match status" value="1"/>
</dbReference>
<dbReference type="SMART" id="SM00342">
    <property type="entry name" value="HTH_ARAC"/>
    <property type="match status" value="1"/>
</dbReference>
<evidence type="ECO:0000259" key="5">
    <source>
        <dbReference type="PROSITE" id="PS01124"/>
    </source>
</evidence>
<keyword evidence="4" id="KW-0812">Transmembrane</keyword>
<reference evidence="6 7" key="1">
    <citation type="submission" date="2018-12" db="EMBL/GenBank/DDBJ databases">
        <title>Bacillus ochoae sp. nov., Paenibacillus whitsoniae sp. nov., Paenibacillus spiritus sp. nov. Isolated from the Mars Exploration Rover during spacecraft assembly.</title>
        <authorList>
            <person name="Seuylemezian A."/>
            <person name="Vaishampayan P."/>
        </authorList>
    </citation>
    <scope>NUCLEOTIDE SEQUENCE [LARGE SCALE GENOMIC DNA]</scope>
    <source>
        <strain evidence="6 7">MER 54</strain>
    </source>
</reference>
<dbReference type="GO" id="GO:0043565">
    <property type="term" value="F:sequence-specific DNA binding"/>
    <property type="evidence" value="ECO:0007669"/>
    <property type="project" value="InterPro"/>
</dbReference>
<name>A0A430JIM9_9BACL</name>
<dbReference type="PROSITE" id="PS51257">
    <property type="entry name" value="PROKAR_LIPOPROTEIN"/>
    <property type="match status" value="1"/>
</dbReference>
<dbReference type="Gene3D" id="1.10.10.60">
    <property type="entry name" value="Homeodomain-like"/>
    <property type="match status" value="2"/>
</dbReference>
<sequence length="774" mass="87906">MWKKRKGRIFWKYFSSYIILILLPAISACFLIYTYLVSMMDSEVEKSDLLMLQSFSQSTDKMLFNLREDMVQLAGSYFVGKFSEYGGSPQSVDQVERVDTIKEIYRELATIENAFTLSHAFLYFPQQQLVIDKNGISPKDTFFTYRHVYKGLSAAELEKLFTGKHRMTFTPKLNVQRLDILSKEVTATYPAVSLLMSYPIASDSPEVYLVADLQGQSLQSEITLGDEPSKETAILDVANHSVIALTPGYSEQNVLQLESLVVANERGSGIVELDGTKVHVSYVSSRLNNWYYVTLTELAELRSSANLMRTVSVWFLLGFTVIGLVVSNVLSRRMALPIYRIKSKFELMPEYKQDAPDGTQDELHMISKWSNHLLNRSSEMEVTLRAVEPIIHEHFVGKVVTGEWRNPYLVQQYAKEIGFNLYENVPKCVVIIELLYDVNAHRTMSVSEKTLHNTELRSKIAAALPERVWFTQPTDSLLVCVIRLMPEGGDGTEEALQIQKILQPFSIYFRSVISVGAVALEPQQLYESYCQAADLLENKPVSKLEQILTGDGWKHERSSFDGCLTQQELGRITNLVKTMDRAGLARYCCELLDDSVRKQYTLKETKELARDMLNALIREGSIAAGVEVNLETYPALLEQLSMCVELEEFKLVFSEACGTMLTEAESKEERSMLLEQVTAYIHEHYAENLGLEQFARQLGMSMGHFSRIFKDYTSEKFVDYVAKVRLNKAKELLKETGLNMEEVAGRVGFISATSFITTFKKYEGITPGKFRTLA</sequence>
<dbReference type="InterPro" id="IPR009057">
    <property type="entry name" value="Homeodomain-like_sf"/>
</dbReference>